<dbReference type="Pfam" id="PF08534">
    <property type="entry name" value="Redoxin"/>
    <property type="match status" value="1"/>
</dbReference>
<gene>
    <name evidence="6" type="primary">tlpA</name>
    <name evidence="6" type="ORF">GCM10007939_13550</name>
</gene>
<dbReference type="InterPro" id="IPR013740">
    <property type="entry name" value="Redoxin"/>
</dbReference>
<reference evidence="7" key="1">
    <citation type="journal article" date="2019" name="Int. J. Syst. Evol. Microbiol.">
        <title>The Global Catalogue of Microorganisms (GCM) 10K type strain sequencing project: providing services to taxonomists for standard genome sequencing and annotation.</title>
        <authorList>
            <consortium name="The Broad Institute Genomics Platform"/>
            <consortium name="The Broad Institute Genome Sequencing Center for Infectious Disease"/>
            <person name="Wu L."/>
            <person name="Ma J."/>
        </authorList>
    </citation>
    <scope>NUCLEOTIDE SEQUENCE [LARGE SCALE GENOMIC DNA]</scope>
    <source>
        <strain evidence="7">NBRC 110140</strain>
    </source>
</reference>
<feature type="domain" description="Thioredoxin" evidence="5">
    <location>
        <begin position="46"/>
        <end position="188"/>
    </location>
</feature>
<dbReference type="PROSITE" id="PS51352">
    <property type="entry name" value="THIOREDOXIN_2"/>
    <property type="match status" value="1"/>
</dbReference>
<organism evidence="6 7">
    <name type="scientific">Amylibacter marinus</name>
    <dbReference type="NCBI Taxonomy" id="1475483"/>
    <lineage>
        <taxon>Bacteria</taxon>
        <taxon>Pseudomonadati</taxon>
        <taxon>Pseudomonadota</taxon>
        <taxon>Alphaproteobacteria</taxon>
        <taxon>Rhodobacterales</taxon>
        <taxon>Paracoccaceae</taxon>
        <taxon>Amylibacter</taxon>
    </lineage>
</organism>
<dbReference type="PANTHER" id="PTHR42852:SF13">
    <property type="entry name" value="PROTEIN DIPZ"/>
    <property type="match status" value="1"/>
</dbReference>
<name>A0ABQ5VV65_9RHOB</name>
<dbReference type="EMBL" id="BSNN01000002">
    <property type="protein sequence ID" value="GLQ35072.1"/>
    <property type="molecule type" value="Genomic_DNA"/>
</dbReference>
<dbReference type="RefSeq" id="WP_284377156.1">
    <property type="nucleotide sequence ID" value="NZ_BSNN01000002.1"/>
</dbReference>
<dbReference type="SUPFAM" id="SSF52833">
    <property type="entry name" value="Thioredoxin-like"/>
    <property type="match status" value="1"/>
</dbReference>
<dbReference type="PROSITE" id="PS00194">
    <property type="entry name" value="THIOREDOXIN_1"/>
    <property type="match status" value="1"/>
</dbReference>
<sequence length="197" mass="21893">MTKLKLLFLTLYTALLLGANPVLAQQADIEALREIRAGDMRKLVIHDTPRAVIDTPFLDIDDSNITLSEMNGKITLLNFWATWCAPCRAEMPALDALNATLGGENFEVVTVATGRNPLKMIDVFFKKAGVETLPRYRDPRMQFSRASGVLGLPVTLILDEQGREIARMQGEADWNSPDAHRLLQGVIEQFGTETPKL</sequence>
<keyword evidence="4" id="KW-0732">Signal</keyword>
<keyword evidence="7" id="KW-1185">Reference proteome</keyword>
<keyword evidence="2" id="KW-0201">Cytochrome c-type biogenesis</keyword>
<dbReference type="InterPro" id="IPR036249">
    <property type="entry name" value="Thioredoxin-like_sf"/>
</dbReference>
<dbReference type="CDD" id="cd02966">
    <property type="entry name" value="TlpA_like_family"/>
    <property type="match status" value="1"/>
</dbReference>
<dbReference type="PANTHER" id="PTHR42852">
    <property type="entry name" value="THIOL:DISULFIDE INTERCHANGE PROTEIN DSBE"/>
    <property type="match status" value="1"/>
</dbReference>
<feature type="signal peptide" evidence="4">
    <location>
        <begin position="1"/>
        <end position="24"/>
    </location>
</feature>
<evidence type="ECO:0000256" key="3">
    <source>
        <dbReference type="ARBA" id="ARBA00023284"/>
    </source>
</evidence>
<dbReference type="InterPro" id="IPR017937">
    <property type="entry name" value="Thioredoxin_CS"/>
</dbReference>
<accession>A0ABQ5VV65</accession>
<evidence type="ECO:0000259" key="5">
    <source>
        <dbReference type="PROSITE" id="PS51352"/>
    </source>
</evidence>
<proteinExistence type="predicted"/>
<evidence type="ECO:0000256" key="2">
    <source>
        <dbReference type="ARBA" id="ARBA00022748"/>
    </source>
</evidence>
<evidence type="ECO:0000313" key="6">
    <source>
        <dbReference type="EMBL" id="GLQ35072.1"/>
    </source>
</evidence>
<comment type="caution">
    <text evidence="6">The sequence shown here is derived from an EMBL/GenBank/DDBJ whole genome shotgun (WGS) entry which is preliminary data.</text>
</comment>
<evidence type="ECO:0000313" key="7">
    <source>
        <dbReference type="Proteomes" id="UP001156694"/>
    </source>
</evidence>
<dbReference type="Gene3D" id="3.40.30.10">
    <property type="entry name" value="Glutaredoxin"/>
    <property type="match status" value="1"/>
</dbReference>
<protein>
    <submittedName>
        <fullName evidence="6">Thioredoxin</fullName>
    </submittedName>
</protein>
<dbReference type="InterPro" id="IPR050553">
    <property type="entry name" value="Thioredoxin_ResA/DsbE_sf"/>
</dbReference>
<evidence type="ECO:0000256" key="4">
    <source>
        <dbReference type="SAM" id="SignalP"/>
    </source>
</evidence>
<keyword evidence="3" id="KW-0676">Redox-active center</keyword>
<comment type="subcellular location">
    <subcellularLocation>
        <location evidence="1">Cell envelope</location>
    </subcellularLocation>
</comment>
<dbReference type="InterPro" id="IPR013766">
    <property type="entry name" value="Thioredoxin_domain"/>
</dbReference>
<evidence type="ECO:0000256" key="1">
    <source>
        <dbReference type="ARBA" id="ARBA00004196"/>
    </source>
</evidence>
<dbReference type="Proteomes" id="UP001156694">
    <property type="component" value="Unassembled WGS sequence"/>
</dbReference>
<feature type="chain" id="PRO_5045867210" evidence="4">
    <location>
        <begin position="25"/>
        <end position="197"/>
    </location>
</feature>